<reference evidence="1" key="1">
    <citation type="journal article" date="2022" name="bioRxiv">
        <title>Population genetic analysis of Ophidiomyces ophidiicola, the causative agent of snake fungal disease, indicates recent introductions to the USA.</title>
        <authorList>
            <person name="Ladner J.T."/>
            <person name="Palmer J.M."/>
            <person name="Ettinger C.L."/>
            <person name="Stajich J.E."/>
            <person name="Farrell T.M."/>
            <person name="Glorioso B.M."/>
            <person name="Lawson B."/>
            <person name="Price S.J."/>
            <person name="Stengle A.G."/>
            <person name="Grear D.A."/>
            <person name="Lorch J.M."/>
        </authorList>
    </citation>
    <scope>NUCLEOTIDE SEQUENCE</scope>
    <source>
        <strain evidence="1">NWHC 24266-5</strain>
    </source>
</reference>
<dbReference type="EMBL" id="JALBCA010000026">
    <property type="protein sequence ID" value="KAI2389115.1"/>
    <property type="molecule type" value="Genomic_DNA"/>
</dbReference>
<evidence type="ECO:0000313" key="1">
    <source>
        <dbReference type="EMBL" id="KAI2389115.1"/>
    </source>
</evidence>
<comment type="caution">
    <text evidence="1">The sequence shown here is derived from an EMBL/GenBank/DDBJ whole genome shotgun (WGS) entry which is preliminary data.</text>
</comment>
<accession>A0ACB8V0M3</accession>
<organism evidence="1">
    <name type="scientific">Ophidiomyces ophidiicola</name>
    <dbReference type="NCBI Taxonomy" id="1387563"/>
    <lineage>
        <taxon>Eukaryota</taxon>
        <taxon>Fungi</taxon>
        <taxon>Dikarya</taxon>
        <taxon>Ascomycota</taxon>
        <taxon>Pezizomycotina</taxon>
        <taxon>Eurotiomycetes</taxon>
        <taxon>Eurotiomycetidae</taxon>
        <taxon>Onygenales</taxon>
        <taxon>Onygenaceae</taxon>
        <taxon>Ophidiomyces</taxon>
    </lineage>
</organism>
<keyword evidence="1" id="KW-0378">Hydrolase</keyword>
<name>A0ACB8V0M3_9EURO</name>
<keyword evidence="1" id="KW-0347">Helicase</keyword>
<proteinExistence type="predicted"/>
<keyword evidence="1" id="KW-0547">Nucleotide-binding</keyword>
<protein>
    <submittedName>
        <fullName evidence="1">ATP-dependent 3'-5' DNA helicase</fullName>
    </submittedName>
</protein>
<keyword evidence="1" id="KW-0067">ATP-binding</keyword>
<gene>
    <name evidence="1" type="primary">HRQ1</name>
    <name evidence="1" type="ORF">LOY88_002273</name>
</gene>
<sequence length="1159" mass="130307">MNRKRKAEGLPLISEPILPADAEAENLLSQNGISSAAKKIDPVTIPTKDHDGPYHHTPPHSKPLSTSSSRASSASRSGSKTASKGKASQSIPWPSAFKSLSQTHRALNLVYTFCCTRKHFATTFEKIKSAVESQTGGRQLTVEDVAKVKVLVPHSVRFETVDARVVNVLGIPEAKKIKLGKAWDDWETEGMGIDLKDQQGIGEEENADEVLLFEFVDGNLRKEKGEGAEVRNPWEDSIRMPVYDRKHMLSLIEKRNKKFSDAIDAFLARCQEEKVDPVTKLEAEKDFYIPVFGTSGTNTPAVSKLPPQIPTERKSISDILIEIREQDWYTGQIVPDGHRVIDAQQPVYGDLTFQLSQNVVNALYNTKGITQLYSHQAEAINNLHDGHDVIVSTSTSSGKSLIYQIPMLCELEKDFDSRGMYIFPTKALAQDQRRNMQELMQYMPGLEYTMIETFDGDTPMERRNAIRDEARIIFTNPDILHITILPKESSWRRFLQNLKFVVVDELHVYNGLFGSHVAFIMRRLRRICAALGNHNVRFVSCSATVANPEAHMKTIFGVEDVKLTDFDGSPSGRKEFVCWNTPFNDPNDRKSGRSTSILESARLFCQLILRGVRVIAFCRIRKECEMLLSEVRNQLRSLDRSNVAKFVMGYRGGYSPQDRRQIEREMFEGKLLGIVATNALELGVDIGSLDAVITHGFPYSISNLRQQSGRAGRRNKDSLSILVADRHGVDQHYMRNPDELFTKPNCELQVDLRNELVVEGHLQCAAFEIPVRPEDDTKYFGAQITELACTRLVRDNMGYYHCHERFRPHPARCVQIRDVQQETYAVIDTTNNRNVVIEEIEDRRVSFEIYEGAIFLHQGHTYMVQELNTDRRFARVVRVQVDWTTSQRDFTDVDPIETEAIRRISGTSNSRAFFGSIKICTLVYGYFKVDKQRRILDAVELNNPPIIVFSKGMWLDIPKQALDILASHNLNAAAAIHAAEHAVMSLLPTFIISSPSDIRTECKAAAKEFKRPPKTSNGRKQELHPPPRRQRPARLTFYDAKGGAAGSGIASKAFEFADSLLRRGLDRIESCVCVSPRGCLECVCDERCPEMNEVISKVGAVVVLKSLLGIEIDVDALPWGEGEMDSSIGDGGRELPAGVRTVIEATEVKGKAGEVKMYE</sequence>